<keyword evidence="1" id="KW-0175">Coiled coil</keyword>
<feature type="compositionally biased region" description="Polar residues" evidence="2">
    <location>
        <begin position="1182"/>
        <end position="1197"/>
    </location>
</feature>
<name>A0A1I2B1U4_9BACT</name>
<dbReference type="RefSeq" id="WP_091538842.1">
    <property type="nucleotide sequence ID" value="NZ_FONY01000002.1"/>
</dbReference>
<dbReference type="Proteomes" id="UP000199513">
    <property type="component" value="Unassembled WGS sequence"/>
</dbReference>
<dbReference type="InterPro" id="IPR026377">
    <property type="entry name" value="Cell_surface_SprA"/>
</dbReference>
<accession>A0A1I2B1U4</accession>
<evidence type="ECO:0000313" key="4">
    <source>
        <dbReference type="EMBL" id="SFE49878.1"/>
    </source>
</evidence>
<gene>
    <name evidence="4" type="ORF">SAMN04488541_100296</name>
</gene>
<evidence type="ECO:0000259" key="3">
    <source>
        <dbReference type="Pfam" id="PF14349"/>
    </source>
</evidence>
<dbReference type="Pfam" id="PF14349">
    <property type="entry name" value="SprA_N"/>
    <property type="match status" value="2"/>
</dbReference>
<feature type="coiled-coil region" evidence="1">
    <location>
        <begin position="1934"/>
        <end position="1997"/>
    </location>
</feature>
<evidence type="ECO:0000256" key="2">
    <source>
        <dbReference type="SAM" id="MobiDB-lite"/>
    </source>
</evidence>
<proteinExistence type="predicted"/>
<evidence type="ECO:0000256" key="1">
    <source>
        <dbReference type="SAM" id="Coils"/>
    </source>
</evidence>
<keyword evidence="5" id="KW-1185">Reference proteome</keyword>
<feature type="domain" description="Gliding motility protein SprA N-terminal" evidence="3">
    <location>
        <begin position="1130"/>
        <end position="1627"/>
    </location>
</feature>
<dbReference type="STRING" id="1003.SAMN04488541_100296"/>
<feature type="region of interest" description="Disordered" evidence="2">
    <location>
        <begin position="1182"/>
        <end position="1204"/>
    </location>
</feature>
<dbReference type="OrthoDB" id="9806090at2"/>
<evidence type="ECO:0000313" key="5">
    <source>
        <dbReference type="Proteomes" id="UP000199513"/>
    </source>
</evidence>
<sequence>MFVKNNILSTFALVFAQFILLNGSLLAESKKEEKKQKSAGVDYHNLTKHSFSLLTSNLLNLPLEDTTKRSLFFRDRYGSQYGGFFSPFRQRTSPLLMRNPSGFNTRIELDSSGKFYTVYEKIGDNEFRPASNIPFDTYLKIRSEELNRQYWKKLTESQGGAGTVTSGGGNRAIPLIPLGKTFDRLFGGSNLDLQPNGSVMLDFGGRWQRIDNPQIPIRQQRNGGLFFDQQIQMNLIGKIGEKLNLNVNWDTKSTFQYENNFKIGYSSSEEDIVQEVQIGNVSMPTSNSLITGGRNLLGVKTRLRFGKLWVSTIVSNQRGTAETLRVRGGAQARQFEIRADQYEDNRHFFLGHFFRGNYEPSLRTIPVVTSGVVVTRLEVYVTNRNNNTQTLRNVVAFMDMGEGNPFRKDNPAIGQFNPASPSNNDANQLFQTVTQNQAIRDVDQVSRILEDQYRLVKGTDYELLRGARKLDEREYTFNANLGYISLVTPLRNDEILAVSYEYTYNGQRYKVGELTESYQNQPANNVIIMKMLRPSTIRTDLPMWDLMMKNIYGLQTNQLDRQNFQLRIIYRDDITGIDNPNLQEGVNFKDIPLVQVLNMDKLNQNNDPQPDGNFDYIEGVTIDARLGKIIFPVLEPFGSKLESKFIPELERQLINKYVFNELYRGTKADAILLTSKSKFFLKGSFQSALGTEIQLPGINISPNSVSVRAGGTVLQEGRDFSVDYQFGRVRITNEGVLRSGKEIIIQYERSDLFNFQTRNLFGTDIEYRFSKDIRFTGTLMHLNERPNITRVSIGTEPTRNTMFGLGVNIRKDAPILTKLIDKLPFISTKEPSNFTFAGEFATIIPGANQLIGKDGGTSYIDDFEAAEIPYDLTRQAQTWSLGTTPFQFLPTNKTDTLAYAYKRAKLAWYGIDITAFATQGAGTGGLGQRPVVSAPFNHYTRAILFNEIFKGRDPQIINQPEFTLDLAYYPDERGMYNYNPDLNNNGTLKNPRGNFASITKAITHDIDFDNINVQYIEFWLLDPFIQGTTGQISRNINGQVVRTNNNTGGKLVFNIGSISEDYIPDSRHGFENGLPSNDNQRDFSITPWGKVTRQPYLTNAFSAENGARERQDVGMDGLTDEEERTFFRRYLDRIRGVLAPNVYNQFEQDPSGDNFRYYLDETFGGGEFSVFDRYRFFNGQDGNSPANAGTASSSTFPDNEDLNRDNTLNDLETYFEYQVDLRPNNLANNPYVVSKVIANAGGEQVTWYQFRIPIRKFDSKFGNIENFKSIRFIRTYLTDWQQPVVLRLAQFQFVGTQWRPFLEDLTQPGFTLPKEPYNAQFTVSSVNAEENGAFDGVNTPYVLPPGFIRDLDFASNTNARRNEQSLRLCVDNLGDRDSRAVYKNIILDMVNYDRVKMFIHAESETTKDGEMTAFLRLGTDFKENFYEIEVPLVMTPKGTQDPRLIWAIENEIDVAIQDLINLKANRNRQNLSLRIPYSETVDRFKLTVVGNPDISSVQTLMIGLRNPESADEAPKQVCIWVNELRVAGFNNRAGWAATARLNTQLADLALVNASVRYSSPFFGGIQDKISARTRDHNLEYDISANVKLDKFLLGKLGISLPMFVSYERRLSTPYFNPLDPDMPLDLALETRPNTDSDAFLRLVREEGIRRSINFTNVKYTNPKPGAKPQLWSLSNFVLNYSYNDLRNRNIRIDEYNERFTRVGIGYAYTSTRPAWEPFKKSTELDSKYLKFIKDFNLNPLPNNINIRADVDRRFVKTQLRNADLTTLGILPLYEKAFTFNRFYQMRWGISRNLNVDYQSQVFAMIDEPLGEINRDLVDPNREVTKRDSVIRNVLRLGRMKNYQQTIGATYKLPFDKFPITDWLDADVRYQAGYTWTAGAVGIADTLGNNMQNNNNVNLQGQLNLRKLYDKSRFLQQVNNPNKTVQLPPRGEEKKRRLQARIKRYEKRKAGIEARLSGKPIVLESKNLNLPDTTKAKVRRLIRKIDKYELKIQDLRYDTAKFAKRISKYKEKVSNWKKSLLPVRVDTIKAEKLSASDTLKYRKRLEKIEKKLKKFADKIKEIEEKQQKDKLPRKPPAKPVQVITRLLMSVQKVNFTYSANNSTVFPGVLSVPSYFGIDQNNGAPGVGFILGSQNSNIKNMASQNGWLSRSPLQNNSFAQGNTTNLGLRVTVEPFKDFDMQLDAKKIRSANYSEVFRFNTSLEQHRSETTTRSGQYSISFFSLRTTFARDDAAFNSPLFDNMIAYRNTIKARLDAANPEPTEYRLNSQDVLIPAFLAAYSGKDASGQSLSAFPQIPMPNWRITYSGLSNLDMFKRMFRSVQITHSYTSDYNVGGYTSSLFYGPTYVDLNIREQDIPLAAFDPLTGDLVPVLVMNQVNITENFNPLLGVNLRTVSNMTFNIQYRKQRSIALNLTNVQVTELKNTDISVDVSYTKAGLKIPFKIDGGYKVLKNDLTFRLALTARDTRTLQRRLNDDEEQVTTVTAGNLNIQISPTIQYAVNQRVNVQFYFDRSINQPYISNSFKRTNTNFGLRVRFNLAQ</sequence>
<reference evidence="5" key="1">
    <citation type="submission" date="2016-10" db="EMBL/GenBank/DDBJ databases">
        <authorList>
            <person name="Varghese N."/>
            <person name="Submissions S."/>
        </authorList>
    </citation>
    <scope>NUCLEOTIDE SEQUENCE [LARGE SCALE GENOMIC DNA]</scope>
    <source>
        <strain>GEY</strain>
        <strain evidence="5">DSM 9560</strain>
    </source>
</reference>
<protein>
    <submittedName>
        <fullName evidence="4">Cell surface protein SprA</fullName>
    </submittedName>
</protein>
<dbReference type="EMBL" id="FONY01000002">
    <property type="protein sequence ID" value="SFE49878.1"/>
    <property type="molecule type" value="Genomic_DNA"/>
</dbReference>
<dbReference type="NCBIfam" id="TIGR04189">
    <property type="entry name" value="surface_SprA"/>
    <property type="match status" value="1"/>
</dbReference>
<organism evidence="4 5">
    <name type="scientific">Thermoflexibacter ruber</name>
    <dbReference type="NCBI Taxonomy" id="1003"/>
    <lineage>
        <taxon>Bacteria</taxon>
        <taxon>Pseudomonadati</taxon>
        <taxon>Bacteroidota</taxon>
        <taxon>Cytophagia</taxon>
        <taxon>Cytophagales</taxon>
        <taxon>Thermoflexibacteraceae</taxon>
        <taxon>Thermoflexibacter</taxon>
    </lineage>
</organism>
<feature type="domain" description="Gliding motility protein SprA N-terminal" evidence="3">
    <location>
        <begin position="147"/>
        <end position="394"/>
    </location>
</feature>
<dbReference type="InterPro" id="IPR025684">
    <property type="entry name" value="SprA_N_dom"/>
</dbReference>